<name>A0A7M2XWA5_9NOCA</name>
<dbReference type="EMBL" id="CP063453">
    <property type="protein sequence ID" value="QOW02029.1"/>
    <property type="molecule type" value="Genomic_DNA"/>
</dbReference>
<reference evidence="2 3" key="1">
    <citation type="submission" date="2020-10" db="EMBL/GenBank/DDBJ databases">
        <title>Whole genome sequence of oil-degrading bacteria Rhodococcus pyridinivorans strain 5Ap.</title>
        <authorList>
            <person name="Akhremchuk A.E."/>
            <person name="Valentovich L.N."/>
            <person name="Charniauskaya M.I."/>
            <person name="Bukliarevich H.A."/>
            <person name="Titok M.A."/>
        </authorList>
    </citation>
    <scope>NUCLEOTIDE SEQUENCE [LARGE SCALE GENOMIC DNA]</scope>
    <source>
        <strain evidence="2 3">5Ap</strain>
        <plasmid evidence="2 3">pSID</plasmid>
    </source>
</reference>
<sequence length="111" mass="11803">MHTPTDKTELDLVAAVLLVVPEATTITLELADFTETPTWDTMVVLTMGKYAALDALELDADVIAAFSAAHPPTVRYVIDVDAALTAPLTPPIPLPLLTPTSEPIRIPRAAS</sequence>
<geneLocation type="plasmid" evidence="2 3">
    <name>pSID</name>
</geneLocation>
<evidence type="ECO:0000313" key="3">
    <source>
        <dbReference type="Proteomes" id="UP000593818"/>
    </source>
</evidence>
<gene>
    <name evidence="2" type="ORF">INP59_27025</name>
    <name evidence="1" type="ORF">INP59_27215</name>
</gene>
<dbReference type="EMBL" id="CP063453">
    <property type="protein sequence ID" value="QOW01851.1"/>
    <property type="molecule type" value="Genomic_DNA"/>
</dbReference>
<keyword evidence="2" id="KW-0614">Plasmid</keyword>
<proteinExistence type="predicted"/>
<dbReference type="AlphaFoldDB" id="A0A7M2XWA5"/>
<evidence type="ECO:0000313" key="2">
    <source>
        <dbReference type="EMBL" id="QOW02029.1"/>
    </source>
</evidence>
<accession>A0A7M2XWA5</accession>
<evidence type="ECO:0000313" key="1">
    <source>
        <dbReference type="EMBL" id="QOW01851.1"/>
    </source>
</evidence>
<protein>
    <submittedName>
        <fullName evidence="2">Uncharacterized protein</fullName>
    </submittedName>
</protein>
<organism evidence="2 3">
    <name type="scientific">Rhodococcus pyridinivorans</name>
    <dbReference type="NCBI Taxonomy" id="103816"/>
    <lineage>
        <taxon>Bacteria</taxon>
        <taxon>Bacillati</taxon>
        <taxon>Actinomycetota</taxon>
        <taxon>Actinomycetes</taxon>
        <taxon>Mycobacteriales</taxon>
        <taxon>Nocardiaceae</taxon>
        <taxon>Rhodococcus</taxon>
    </lineage>
</organism>
<keyword evidence="3" id="KW-1185">Reference proteome</keyword>
<dbReference type="RefSeq" id="WP_193904136.1">
    <property type="nucleotide sequence ID" value="NZ_CP063453.1"/>
</dbReference>
<dbReference type="Proteomes" id="UP000593818">
    <property type="component" value="Plasmid pSID"/>
</dbReference>